<dbReference type="InParanoid" id="B9SXW0"/>
<dbReference type="Proteomes" id="UP000008311">
    <property type="component" value="Unassembled WGS sequence"/>
</dbReference>
<organism evidence="3 4">
    <name type="scientific">Ricinus communis</name>
    <name type="common">Castor bean</name>
    <dbReference type="NCBI Taxonomy" id="3988"/>
    <lineage>
        <taxon>Eukaryota</taxon>
        <taxon>Viridiplantae</taxon>
        <taxon>Streptophyta</taxon>
        <taxon>Embryophyta</taxon>
        <taxon>Tracheophyta</taxon>
        <taxon>Spermatophyta</taxon>
        <taxon>Magnoliopsida</taxon>
        <taxon>eudicotyledons</taxon>
        <taxon>Gunneridae</taxon>
        <taxon>Pentapetalae</taxon>
        <taxon>rosids</taxon>
        <taxon>fabids</taxon>
        <taxon>Malpighiales</taxon>
        <taxon>Euphorbiaceae</taxon>
        <taxon>Acalyphoideae</taxon>
        <taxon>Acalypheae</taxon>
        <taxon>Ricinus</taxon>
    </lineage>
</organism>
<evidence type="ECO:0000313" key="3">
    <source>
        <dbReference type="EMBL" id="EEF31542.1"/>
    </source>
</evidence>
<protein>
    <recommendedName>
        <fullName evidence="2">DUF8018 domain-containing protein</fullName>
    </recommendedName>
</protein>
<dbReference type="PANTHER" id="PTHR35289">
    <property type="entry name" value="TRANSMEMBRANE PROTEIN"/>
    <property type="match status" value="1"/>
</dbReference>
<dbReference type="eggNOG" id="ENOG502S3JA">
    <property type="taxonomic scope" value="Eukaryota"/>
</dbReference>
<sequence>MFLPIALSLGERALSFGLCKLGFSGGLAFAIIRFRVRALFSGSLEVVCWMDEASAFPRGSKSTSSLPSPSDPSSESSGGGGTDSFRIQVLLESYSSKEGELSVNQPPADQVVVPVLEEAARSPHVRRLLAASPTPTYFELSQARMEAEDLFEVKVEIVRVMLGLHPEGDWMGRGARALDNPRTSTGEQSLEKLITLLSDLQSGGVHSDSFKELKGKVFLRRDDEDEHSAA</sequence>
<evidence type="ECO:0000256" key="1">
    <source>
        <dbReference type="SAM" id="MobiDB-lite"/>
    </source>
</evidence>
<evidence type="ECO:0000259" key="2">
    <source>
        <dbReference type="Pfam" id="PF26057"/>
    </source>
</evidence>
<feature type="compositionally biased region" description="Low complexity" evidence="1">
    <location>
        <begin position="59"/>
        <end position="76"/>
    </location>
</feature>
<reference evidence="4" key="1">
    <citation type="journal article" date="2010" name="Nat. Biotechnol.">
        <title>Draft genome sequence of the oilseed species Ricinus communis.</title>
        <authorList>
            <person name="Chan A.P."/>
            <person name="Crabtree J."/>
            <person name="Zhao Q."/>
            <person name="Lorenzi H."/>
            <person name="Orvis J."/>
            <person name="Puiu D."/>
            <person name="Melake-Berhan A."/>
            <person name="Jones K.M."/>
            <person name="Redman J."/>
            <person name="Chen G."/>
            <person name="Cahoon E.B."/>
            <person name="Gedil M."/>
            <person name="Stanke M."/>
            <person name="Haas B.J."/>
            <person name="Wortman J.R."/>
            <person name="Fraser-Liggett C.M."/>
            <person name="Ravel J."/>
            <person name="Rabinowicz P.D."/>
        </authorList>
    </citation>
    <scope>NUCLEOTIDE SEQUENCE [LARGE SCALE GENOMIC DNA]</scope>
    <source>
        <strain evidence="4">cv. Hale</strain>
    </source>
</reference>
<name>B9SXW0_RICCO</name>
<dbReference type="AlphaFoldDB" id="B9SXW0"/>
<dbReference type="PANTHER" id="PTHR35289:SF1">
    <property type="entry name" value="ATP SYNTHASE 9 MITOCHONDRIAL-RELATED"/>
    <property type="match status" value="1"/>
</dbReference>
<proteinExistence type="predicted"/>
<feature type="region of interest" description="Disordered" evidence="1">
    <location>
        <begin position="56"/>
        <end position="82"/>
    </location>
</feature>
<evidence type="ECO:0000313" key="4">
    <source>
        <dbReference type="Proteomes" id="UP000008311"/>
    </source>
</evidence>
<dbReference type="Pfam" id="PF26057">
    <property type="entry name" value="DUF8018"/>
    <property type="match status" value="1"/>
</dbReference>
<dbReference type="EMBL" id="EQ974235">
    <property type="protein sequence ID" value="EEF31542.1"/>
    <property type="molecule type" value="Genomic_DNA"/>
</dbReference>
<accession>B9SXW0</accession>
<dbReference type="InterPro" id="IPR052694">
    <property type="entry name" value="Mt_uS3-like"/>
</dbReference>
<gene>
    <name evidence="3" type="ORF">RCOM_0973690</name>
</gene>
<keyword evidence="4" id="KW-1185">Reference proteome</keyword>
<dbReference type="InterPro" id="IPR058331">
    <property type="entry name" value="DUF8018"/>
</dbReference>
<feature type="domain" description="DUF8018" evidence="2">
    <location>
        <begin position="126"/>
        <end position="214"/>
    </location>
</feature>